<reference evidence="3" key="1">
    <citation type="journal article" date="2019" name="PLoS Negl. Trop. Dis.">
        <title>Revisiting the worldwide diversity of Leptospira species in the environment.</title>
        <authorList>
            <person name="Vincent A.T."/>
            <person name="Schiettekatte O."/>
            <person name="Bourhy P."/>
            <person name="Veyrier F.J."/>
            <person name="Picardeau M."/>
        </authorList>
    </citation>
    <scope>NUCLEOTIDE SEQUENCE [LARGE SCALE GENOMIC DNA]</scope>
    <source>
        <strain evidence="3">201800272</strain>
    </source>
</reference>
<dbReference type="EMBL" id="RQFU01000008">
    <property type="protein sequence ID" value="TGL23071.1"/>
    <property type="molecule type" value="Genomic_DNA"/>
</dbReference>
<evidence type="ECO:0000313" key="3">
    <source>
        <dbReference type="Proteomes" id="UP000298200"/>
    </source>
</evidence>
<keyword evidence="1" id="KW-0812">Transmembrane</keyword>
<organism evidence="2 3">
    <name type="scientific">Leptospira yanagawae</name>
    <dbReference type="NCBI Taxonomy" id="293069"/>
    <lineage>
        <taxon>Bacteria</taxon>
        <taxon>Pseudomonadati</taxon>
        <taxon>Spirochaetota</taxon>
        <taxon>Spirochaetia</taxon>
        <taxon>Leptospirales</taxon>
        <taxon>Leptospiraceae</taxon>
        <taxon>Leptospira</taxon>
    </lineage>
</organism>
<dbReference type="Proteomes" id="UP000298200">
    <property type="component" value="Unassembled WGS sequence"/>
</dbReference>
<accession>A0ABY2M3I7</accession>
<comment type="caution">
    <text evidence="2">The sequence shown here is derived from an EMBL/GenBank/DDBJ whole genome shotgun (WGS) entry which is preliminary data.</text>
</comment>
<evidence type="ECO:0000313" key="2">
    <source>
        <dbReference type="EMBL" id="TGL23071.1"/>
    </source>
</evidence>
<keyword evidence="1" id="KW-0472">Membrane</keyword>
<feature type="transmembrane region" description="Helical" evidence="1">
    <location>
        <begin position="6"/>
        <end position="24"/>
    </location>
</feature>
<name>A0ABY2M3I7_9LEPT</name>
<dbReference type="RefSeq" id="WP_135634250.1">
    <property type="nucleotide sequence ID" value="NZ_RQFU01000008.1"/>
</dbReference>
<proteinExistence type="predicted"/>
<sequence length="151" mass="17340">MEITVGIIGTIFSILGAAISIHQAKKASNEKMESEKIKNYLIEKFDNYRDSQLRQEINSTIDKLSDLKYQTTELYSLPADAISNNLKSVSDLINKILSQKIFDEPEIKKNITKAQKIVDEFNINNYRMLISPLINYLSNVSRNIDIKIRKN</sequence>
<protein>
    <submittedName>
        <fullName evidence="2">Uncharacterized protein</fullName>
    </submittedName>
</protein>
<gene>
    <name evidence="2" type="ORF">EHQ46_06020</name>
</gene>
<keyword evidence="3" id="KW-1185">Reference proteome</keyword>
<keyword evidence="1" id="KW-1133">Transmembrane helix</keyword>
<evidence type="ECO:0000256" key="1">
    <source>
        <dbReference type="SAM" id="Phobius"/>
    </source>
</evidence>